<dbReference type="AlphaFoldDB" id="A0A6P6YHB0"/>
<reference evidence="5" key="1">
    <citation type="submission" date="2025-08" db="UniProtKB">
        <authorList>
            <consortium name="RefSeq"/>
        </authorList>
    </citation>
    <scope>IDENTIFICATION</scope>
    <source>
        <strain evidence="5">Airmid</strain>
    </source>
</reference>
<gene>
    <name evidence="5" type="primary">LOC113798550</name>
</gene>
<dbReference type="Proteomes" id="UP000515146">
    <property type="component" value="Unplaced"/>
</dbReference>
<accession>A0A6P6YHB0</accession>
<feature type="chain" id="PRO_5027951814" evidence="3">
    <location>
        <begin position="20"/>
        <end position="192"/>
    </location>
</feature>
<name>A0A6P6YHB0_DERPT</name>
<dbReference type="InterPro" id="IPR050468">
    <property type="entry name" value="Cuticle_Struct_Prot"/>
</dbReference>
<feature type="signal peptide" evidence="3">
    <location>
        <begin position="1"/>
        <end position="19"/>
    </location>
</feature>
<dbReference type="KEGG" id="dpte:113798550"/>
<dbReference type="RefSeq" id="XP_027204908.1">
    <property type="nucleotide sequence ID" value="XM_027349107.1"/>
</dbReference>
<evidence type="ECO:0000313" key="4">
    <source>
        <dbReference type="Proteomes" id="UP000515146"/>
    </source>
</evidence>
<dbReference type="InterPro" id="IPR000618">
    <property type="entry name" value="Insect_cuticle"/>
</dbReference>
<keyword evidence="1 2" id="KW-0193">Cuticle</keyword>
<proteinExistence type="predicted"/>
<keyword evidence="3" id="KW-0732">Signal</keyword>
<dbReference type="Pfam" id="PF00379">
    <property type="entry name" value="Chitin_bind_4"/>
    <property type="match status" value="1"/>
</dbReference>
<dbReference type="FunCoup" id="A0A6P6YHB0">
    <property type="interactions" value="12"/>
</dbReference>
<protein>
    <submittedName>
        <fullName evidence="5">Uncharacterized protein LOC113798550</fullName>
    </submittedName>
</protein>
<dbReference type="PRINTS" id="PR00947">
    <property type="entry name" value="CUTICLE"/>
</dbReference>
<evidence type="ECO:0000256" key="3">
    <source>
        <dbReference type="SAM" id="SignalP"/>
    </source>
</evidence>
<dbReference type="PANTHER" id="PTHR10380">
    <property type="entry name" value="CUTICLE PROTEIN"/>
    <property type="match status" value="1"/>
</dbReference>
<evidence type="ECO:0000256" key="2">
    <source>
        <dbReference type="PROSITE-ProRule" id="PRU00497"/>
    </source>
</evidence>
<sequence>MKSFVIILFIHCFASITLAFPLEQPIHYLPYSFGYQTADGQTRQEQSHNGIVTGSFSYTDANGDLRQVKYTADENGYRPHGDIGVDRRTAEIAAQMAALAPKGAISTSWTPSQSSFQTFDKLIAPPPPPSVAIPTFHTQPSSIPQPPAPKSTSWNHFSSAASTANFVHASAPIIGPSGYQVDTPTHKIWVKY</sequence>
<dbReference type="InParanoid" id="A0A6P6YHB0"/>
<evidence type="ECO:0000256" key="1">
    <source>
        <dbReference type="ARBA" id="ARBA00022460"/>
    </source>
</evidence>
<dbReference type="OMA" id="PTHKIWV"/>
<dbReference type="PROSITE" id="PS51155">
    <property type="entry name" value="CHIT_BIND_RR_2"/>
    <property type="match status" value="1"/>
</dbReference>
<organism evidence="4 5">
    <name type="scientific">Dermatophagoides pteronyssinus</name>
    <name type="common">European house dust mite</name>
    <dbReference type="NCBI Taxonomy" id="6956"/>
    <lineage>
        <taxon>Eukaryota</taxon>
        <taxon>Metazoa</taxon>
        <taxon>Ecdysozoa</taxon>
        <taxon>Arthropoda</taxon>
        <taxon>Chelicerata</taxon>
        <taxon>Arachnida</taxon>
        <taxon>Acari</taxon>
        <taxon>Acariformes</taxon>
        <taxon>Sarcoptiformes</taxon>
        <taxon>Astigmata</taxon>
        <taxon>Psoroptidia</taxon>
        <taxon>Analgoidea</taxon>
        <taxon>Pyroglyphidae</taxon>
        <taxon>Dermatophagoidinae</taxon>
        <taxon>Dermatophagoides</taxon>
    </lineage>
</organism>
<evidence type="ECO:0000313" key="5">
    <source>
        <dbReference type="RefSeq" id="XP_027204908.1"/>
    </source>
</evidence>
<keyword evidence="4" id="KW-1185">Reference proteome</keyword>
<dbReference type="OrthoDB" id="6511699at2759"/>
<dbReference type="PROSITE" id="PS00233">
    <property type="entry name" value="CHIT_BIND_RR_1"/>
    <property type="match status" value="1"/>
</dbReference>
<dbReference type="InterPro" id="IPR031311">
    <property type="entry name" value="CHIT_BIND_RR_consensus"/>
</dbReference>
<dbReference type="GO" id="GO:0062129">
    <property type="term" value="C:chitin-based extracellular matrix"/>
    <property type="evidence" value="ECO:0007669"/>
    <property type="project" value="TreeGrafter"/>
</dbReference>
<dbReference type="GO" id="GO:0008010">
    <property type="term" value="F:structural constituent of chitin-based larval cuticle"/>
    <property type="evidence" value="ECO:0007669"/>
    <property type="project" value="TreeGrafter"/>
</dbReference>